<dbReference type="GO" id="GO:0008888">
    <property type="term" value="F:glycerol dehydrogenase (NAD+) activity"/>
    <property type="evidence" value="ECO:0007669"/>
    <property type="project" value="UniProtKB-EC"/>
</dbReference>
<evidence type="ECO:0000256" key="3">
    <source>
        <dbReference type="ARBA" id="ARBA00023027"/>
    </source>
</evidence>
<proteinExistence type="predicted"/>
<name>A0A376TZY0_ECOLX</name>
<evidence type="ECO:0000313" key="5">
    <source>
        <dbReference type="Proteomes" id="UP000254079"/>
    </source>
</evidence>
<dbReference type="Gene3D" id="1.20.1090.10">
    <property type="entry name" value="Dehydroquinate synthase-like - alpha domain"/>
    <property type="match status" value="1"/>
</dbReference>
<dbReference type="PANTHER" id="PTHR43616:SF5">
    <property type="entry name" value="GLYCEROL DEHYDROGENASE 1"/>
    <property type="match status" value="1"/>
</dbReference>
<accession>A0A376TZY0</accession>
<evidence type="ECO:0000256" key="2">
    <source>
        <dbReference type="ARBA" id="ARBA00023002"/>
    </source>
</evidence>
<dbReference type="EC" id="1.1.1.6" evidence="4"/>
<dbReference type="Proteomes" id="UP000254079">
    <property type="component" value="Unassembled WGS sequence"/>
</dbReference>
<keyword evidence="3" id="KW-0520">NAD</keyword>
<protein>
    <submittedName>
        <fullName evidence="4">Glycerol dehydrogenase</fullName>
        <ecNumber evidence="4">1.1.1.6</ecNumber>
    </submittedName>
</protein>
<evidence type="ECO:0000313" key="4">
    <source>
        <dbReference type="EMBL" id="STI82575.1"/>
    </source>
</evidence>
<dbReference type="PANTHER" id="PTHR43616">
    <property type="entry name" value="GLYCEROL DEHYDROGENASE"/>
    <property type="match status" value="1"/>
</dbReference>
<dbReference type="EMBL" id="UGCP01000002">
    <property type="protein sequence ID" value="STI82575.1"/>
    <property type="molecule type" value="Genomic_DNA"/>
</dbReference>
<dbReference type="GO" id="GO:0005829">
    <property type="term" value="C:cytosol"/>
    <property type="evidence" value="ECO:0007669"/>
    <property type="project" value="TreeGrafter"/>
</dbReference>
<organism evidence="4 5">
    <name type="scientific">Escherichia coli</name>
    <dbReference type="NCBI Taxonomy" id="562"/>
    <lineage>
        <taxon>Bacteria</taxon>
        <taxon>Pseudomonadati</taxon>
        <taxon>Pseudomonadota</taxon>
        <taxon>Gammaproteobacteria</taxon>
        <taxon>Enterobacterales</taxon>
        <taxon>Enterobacteriaceae</taxon>
        <taxon>Escherichia</taxon>
    </lineage>
</organism>
<reference evidence="4 5" key="1">
    <citation type="submission" date="2018-06" db="EMBL/GenBank/DDBJ databases">
        <authorList>
            <consortium name="Pathogen Informatics"/>
            <person name="Doyle S."/>
        </authorList>
    </citation>
    <scope>NUCLEOTIDE SEQUENCE [LARGE SCALE GENOMIC DNA]</scope>
    <source>
        <strain evidence="4 5">NCTC8622</strain>
    </source>
</reference>
<keyword evidence="1" id="KW-0479">Metal-binding</keyword>
<sequence>MAQFSVSGGGKTLDTAKHWHISWCSGSDRTDYRLYRCTVQRIVVIYTDEGEFDRYLLCQITRICPLSTPKIVAGAPARLLAAGIGDALATWFESACLLS</sequence>
<dbReference type="AlphaFoldDB" id="A0A376TZY0"/>
<dbReference type="SUPFAM" id="SSF56796">
    <property type="entry name" value="Dehydroquinate synthase-like"/>
    <property type="match status" value="1"/>
</dbReference>
<evidence type="ECO:0000256" key="1">
    <source>
        <dbReference type="ARBA" id="ARBA00022723"/>
    </source>
</evidence>
<gene>
    <name evidence="4" type="primary">gldA_2</name>
    <name evidence="4" type="ORF">NCTC8622_01557</name>
</gene>
<dbReference type="GO" id="GO:0046872">
    <property type="term" value="F:metal ion binding"/>
    <property type="evidence" value="ECO:0007669"/>
    <property type="project" value="UniProtKB-KW"/>
</dbReference>
<keyword evidence="2 4" id="KW-0560">Oxidoreductase</keyword>
<dbReference type="InterPro" id="IPR016205">
    <property type="entry name" value="Glycerol_DH"/>
</dbReference>